<dbReference type="EMBL" id="CAADRA010007547">
    <property type="protein sequence ID" value="VFU01959.1"/>
    <property type="molecule type" value="Genomic_DNA"/>
</dbReference>
<dbReference type="InterPro" id="IPR029016">
    <property type="entry name" value="GAF-like_dom_sf"/>
</dbReference>
<dbReference type="CDD" id="cd19757">
    <property type="entry name" value="Bbox1"/>
    <property type="match status" value="1"/>
</dbReference>
<dbReference type="InterPro" id="IPR011011">
    <property type="entry name" value="Znf_FYVE_PHD"/>
</dbReference>
<evidence type="ECO:0000256" key="1">
    <source>
        <dbReference type="ARBA" id="ARBA00022723"/>
    </source>
</evidence>
<keyword evidence="3" id="KW-0862">Zinc</keyword>
<dbReference type="InterPro" id="IPR000306">
    <property type="entry name" value="Znf_FYVE"/>
</dbReference>
<dbReference type="CDD" id="cd15745">
    <property type="entry name" value="FYVE_RUFY4"/>
    <property type="match status" value="1"/>
</dbReference>
<name>A0A485LT01_9STRA</name>
<feature type="region of interest" description="Disordered" evidence="5">
    <location>
        <begin position="640"/>
        <end position="685"/>
    </location>
</feature>
<sequence length="857" mass="93018">MPLRGHDKLHHTPQSSARLLRQSRSSSTQHSGLAFDDTIILASQKTAAMTTRSRRSRVSSSDGTSHSTRTLLRTSSQPTMLDRGASSRSEWPWGFTQDLPSCEDSVLLERMGDIASLFQHECSKRAGVPLDDRARPAESSEIVVATKGHLVSKYNQRLQLYSVHAVVDVAGLFTDIVQDVLLAPDDAFLRRHVFHDDLLELHTLATIGIEVVDPTSCPPHEMQVPTACTLKKALFRERGMFLSHAKEILFLDYIHAVGPTAVLRVFKSVDNDNYPTLSRNQVVPRHTHLMGGFLVEKLLPSSTSSSSVDASHVRLTYYAEHAVYPKQFAASLDTRTRLEKFGSSMPSWASESASTGRRRPRADKSIAQTDGARDRQCRICDKAFHWFRRTNTCSLCGAAVCADCSTVQNVESPNGLRFKVPVCFLCLVQVRADDDGSAAHALIKSSGSAVPRAQLTLGNVPELNEDDGWSESSLGDLVVPQVSTKRLDTKKSILEHDLLAKTTTMTPLGRPCQLCTKAARAQCVVCGFYYCGQCADVDHANVVCYLCATKPPREPIVLLPPSDQALLAHGGVRASDESTPSGGGGHDFRDTYASTVPSSLVLQDSSFSSSVEDMMATYPQRRSVAPNLRFSADDDDVSSLGRLTLTEKGDDDDRSTPRRSPPAAAASSSVSHDGGSKTSSASSAAASSPPLVHVSLADAEAACLDMASNAAHDALCDRTAVDMECVNAYVVLLYKDQFMLKGAAGKGYIPASIPGTCAFCIHTVASAATDPLIVPDATVDPRFQDSVRVQGKERIRFYYGLPLRTTDGNVLGTVCVVDATPRMRISRHQTHLMERFARDVLHLIDQGRAANTSQSSK</sequence>
<dbReference type="Gene3D" id="3.30.40.10">
    <property type="entry name" value="Zinc/RING finger domain, C3HC4 (zinc finger)"/>
    <property type="match status" value="1"/>
</dbReference>
<keyword evidence="2 4" id="KW-0863">Zinc-finger</keyword>
<dbReference type="SUPFAM" id="SSF55781">
    <property type="entry name" value="GAF domain-like"/>
    <property type="match status" value="1"/>
</dbReference>
<feature type="region of interest" description="Disordered" evidence="5">
    <location>
        <begin position="46"/>
        <end position="89"/>
    </location>
</feature>
<dbReference type="Pfam" id="PF01590">
    <property type="entry name" value="GAF"/>
    <property type="match status" value="1"/>
</dbReference>
<dbReference type="PROSITE" id="PS50178">
    <property type="entry name" value="ZF_FYVE"/>
    <property type="match status" value="1"/>
</dbReference>
<dbReference type="GO" id="GO:0008270">
    <property type="term" value="F:zinc ion binding"/>
    <property type="evidence" value="ECO:0007669"/>
    <property type="project" value="UniProtKB-KW"/>
</dbReference>
<proteinExistence type="predicted"/>
<accession>A0A485LT01</accession>
<dbReference type="SUPFAM" id="SSF57903">
    <property type="entry name" value="FYVE/PHD zinc finger"/>
    <property type="match status" value="1"/>
</dbReference>
<feature type="compositionally biased region" description="Low complexity" evidence="5">
    <location>
        <begin position="58"/>
        <end position="76"/>
    </location>
</feature>
<evidence type="ECO:0000256" key="4">
    <source>
        <dbReference type="PROSITE-ProRule" id="PRU00091"/>
    </source>
</evidence>
<dbReference type="EMBL" id="VJMH01007521">
    <property type="protein sequence ID" value="KAF0682536.1"/>
    <property type="molecule type" value="Genomic_DNA"/>
</dbReference>
<keyword evidence="9" id="KW-1185">Reference proteome</keyword>
<feature type="compositionally biased region" description="Low complexity" evidence="5">
    <location>
        <begin position="14"/>
        <end position="31"/>
    </location>
</feature>
<dbReference type="PANTHER" id="PTHR43102">
    <property type="entry name" value="SLR1143 PROTEIN"/>
    <property type="match status" value="1"/>
</dbReference>
<evidence type="ECO:0000259" key="6">
    <source>
        <dbReference type="PROSITE" id="PS50178"/>
    </source>
</evidence>
<dbReference type="Proteomes" id="UP000332933">
    <property type="component" value="Unassembled WGS sequence"/>
</dbReference>
<feature type="region of interest" description="Disordered" evidence="5">
    <location>
        <begin position="1"/>
        <end position="31"/>
    </location>
</feature>
<evidence type="ECO:0000313" key="8">
    <source>
        <dbReference type="EMBL" id="VFU01959.1"/>
    </source>
</evidence>
<feature type="region of interest" description="Disordered" evidence="5">
    <location>
        <begin position="343"/>
        <end position="369"/>
    </location>
</feature>
<gene>
    <name evidence="8" type="primary">Aste57867_25334</name>
    <name evidence="7" type="ORF">As57867_025256</name>
    <name evidence="8" type="ORF">ASTE57867_25334</name>
</gene>
<dbReference type="Pfam" id="PF01363">
    <property type="entry name" value="FYVE"/>
    <property type="match status" value="1"/>
</dbReference>
<evidence type="ECO:0000256" key="3">
    <source>
        <dbReference type="ARBA" id="ARBA00022833"/>
    </source>
</evidence>
<feature type="region of interest" description="Disordered" evidence="5">
    <location>
        <begin position="571"/>
        <end position="590"/>
    </location>
</feature>
<dbReference type="InterPro" id="IPR003018">
    <property type="entry name" value="GAF"/>
</dbReference>
<evidence type="ECO:0000313" key="9">
    <source>
        <dbReference type="Proteomes" id="UP000332933"/>
    </source>
</evidence>
<protein>
    <submittedName>
        <fullName evidence="8">Aste57867_25334 protein</fullName>
    </submittedName>
</protein>
<dbReference type="InterPro" id="IPR017455">
    <property type="entry name" value="Znf_FYVE-rel"/>
</dbReference>
<dbReference type="Gene3D" id="3.30.450.40">
    <property type="match status" value="1"/>
</dbReference>
<evidence type="ECO:0000256" key="5">
    <source>
        <dbReference type="SAM" id="MobiDB-lite"/>
    </source>
</evidence>
<reference evidence="7" key="2">
    <citation type="submission" date="2019-06" db="EMBL/GenBank/DDBJ databases">
        <title>Genomics analysis of Aphanomyces spp. identifies a new class of oomycete effector associated with host adaptation.</title>
        <authorList>
            <person name="Gaulin E."/>
        </authorList>
    </citation>
    <scope>NUCLEOTIDE SEQUENCE</scope>
    <source>
        <strain evidence="7">CBS 578.67</strain>
    </source>
</reference>
<feature type="compositionally biased region" description="Low complexity" evidence="5">
    <location>
        <begin position="343"/>
        <end position="354"/>
    </location>
</feature>
<evidence type="ECO:0000313" key="7">
    <source>
        <dbReference type="EMBL" id="KAF0682536.1"/>
    </source>
</evidence>
<dbReference type="InterPro" id="IPR013083">
    <property type="entry name" value="Znf_RING/FYVE/PHD"/>
</dbReference>
<dbReference type="OrthoDB" id="303614at2759"/>
<reference evidence="8 9" key="1">
    <citation type="submission" date="2019-03" db="EMBL/GenBank/DDBJ databases">
        <authorList>
            <person name="Gaulin E."/>
            <person name="Dumas B."/>
        </authorList>
    </citation>
    <scope>NUCLEOTIDE SEQUENCE [LARGE SCALE GENOMIC DNA]</scope>
    <source>
        <strain evidence="8">CBS 568.67</strain>
    </source>
</reference>
<dbReference type="PANTHER" id="PTHR43102:SF2">
    <property type="entry name" value="GAF DOMAIN-CONTAINING PROTEIN"/>
    <property type="match status" value="1"/>
</dbReference>
<feature type="compositionally biased region" description="Low complexity" evidence="5">
    <location>
        <begin position="661"/>
        <end position="685"/>
    </location>
</feature>
<feature type="domain" description="FYVE-type" evidence="6">
    <location>
        <begin position="371"/>
        <end position="431"/>
    </location>
</feature>
<organism evidence="8 9">
    <name type="scientific">Aphanomyces stellatus</name>
    <dbReference type="NCBI Taxonomy" id="120398"/>
    <lineage>
        <taxon>Eukaryota</taxon>
        <taxon>Sar</taxon>
        <taxon>Stramenopiles</taxon>
        <taxon>Oomycota</taxon>
        <taxon>Saprolegniomycetes</taxon>
        <taxon>Saprolegniales</taxon>
        <taxon>Verrucalvaceae</taxon>
        <taxon>Aphanomyces</taxon>
    </lineage>
</organism>
<evidence type="ECO:0000256" key="2">
    <source>
        <dbReference type="ARBA" id="ARBA00022771"/>
    </source>
</evidence>
<dbReference type="AlphaFoldDB" id="A0A485LT01"/>
<keyword evidence="1" id="KW-0479">Metal-binding</keyword>